<dbReference type="GO" id="GO:0016197">
    <property type="term" value="P:endosomal transport"/>
    <property type="evidence" value="ECO:0007669"/>
    <property type="project" value="TreeGrafter"/>
</dbReference>
<gene>
    <name evidence="3" type="ORF">GSBLH_T00004441001</name>
</gene>
<dbReference type="Pfam" id="PF09758">
    <property type="entry name" value="FPL"/>
    <property type="match status" value="1"/>
</dbReference>
<dbReference type="PANTHER" id="PTHR21481:SF0">
    <property type="entry name" value="PROTEIN CLEC16A"/>
    <property type="match status" value="1"/>
</dbReference>
<protein>
    <recommendedName>
        <fullName evidence="2">FPL domain-containing protein</fullName>
    </recommendedName>
</protein>
<dbReference type="GO" id="GO:1901096">
    <property type="term" value="P:regulation of autophagosome maturation"/>
    <property type="evidence" value="ECO:0007669"/>
    <property type="project" value="TreeGrafter"/>
</dbReference>
<proteinExistence type="predicted"/>
<dbReference type="InParanoid" id="D8M9K0"/>
<dbReference type="GeneID" id="24921467"/>
<reference evidence="3" key="1">
    <citation type="submission" date="2010-02" db="EMBL/GenBank/DDBJ databases">
        <title>Sequencing and annotation of the Blastocystis hominis genome.</title>
        <authorList>
            <person name="Wincker P."/>
        </authorList>
    </citation>
    <scope>NUCLEOTIDE SEQUENCE</scope>
    <source>
        <strain evidence="3">Singapore isolate B</strain>
    </source>
</reference>
<keyword evidence="1" id="KW-0072">Autophagy</keyword>
<dbReference type="GO" id="GO:0006914">
    <property type="term" value="P:autophagy"/>
    <property type="evidence" value="ECO:0007669"/>
    <property type="project" value="UniProtKB-KW"/>
</dbReference>
<organism evidence="3">
    <name type="scientific">Blastocystis hominis</name>
    <dbReference type="NCBI Taxonomy" id="12968"/>
    <lineage>
        <taxon>Eukaryota</taxon>
        <taxon>Sar</taxon>
        <taxon>Stramenopiles</taxon>
        <taxon>Bigyra</taxon>
        <taxon>Opalozoa</taxon>
        <taxon>Opalinata</taxon>
        <taxon>Blastocystidae</taxon>
        <taxon>Blastocystis</taxon>
    </lineage>
</organism>
<dbReference type="OrthoDB" id="193120at2759"/>
<evidence type="ECO:0000313" key="3">
    <source>
        <dbReference type="EMBL" id="CBK24739.2"/>
    </source>
</evidence>
<evidence type="ECO:0000313" key="4">
    <source>
        <dbReference type="Proteomes" id="UP000008312"/>
    </source>
</evidence>
<dbReference type="InterPro" id="IPR016024">
    <property type="entry name" value="ARM-type_fold"/>
</dbReference>
<dbReference type="GO" id="GO:0007034">
    <property type="term" value="P:vacuolar transport"/>
    <property type="evidence" value="ECO:0007669"/>
    <property type="project" value="TreeGrafter"/>
</dbReference>
<dbReference type="GO" id="GO:0005794">
    <property type="term" value="C:Golgi apparatus"/>
    <property type="evidence" value="ECO:0007669"/>
    <property type="project" value="TreeGrafter"/>
</dbReference>
<dbReference type="GO" id="GO:0005770">
    <property type="term" value="C:late endosome"/>
    <property type="evidence" value="ECO:0007669"/>
    <property type="project" value="TreeGrafter"/>
</dbReference>
<name>D8M9K0_BLAHO</name>
<dbReference type="RefSeq" id="XP_012898787.1">
    <property type="nucleotide sequence ID" value="XM_013043333.1"/>
</dbReference>
<accession>D8M9K0</accession>
<feature type="domain" description="FPL" evidence="2">
    <location>
        <begin position="1"/>
        <end position="142"/>
    </location>
</feature>
<evidence type="ECO:0000259" key="2">
    <source>
        <dbReference type="Pfam" id="PF09758"/>
    </source>
</evidence>
<dbReference type="Proteomes" id="UP000008312">
    <property type="component" value="Unassembled WGS sequence"/>
</dbReference>
<dbReference type="InterPro" id="IPR019155">
    <property type="entry name" value="CLEC16A/TT9_N"/>
</dbReference>
<evidence type="ECO:0000256" key="1">
    <source>
        <dbReference type="ARBA" id="ARBA00023006"/>
    </source>
</evidence>
<keyword evidence="4" id="KW-1185">Reference proteome</keyword>
<dbReference type="AlphaFoldDB" id="D8M9K0"/>
<sequence length="253" mass="29708">MIHGEKKSDSYFEFFLEENIMQDIISIIKQNRSNKIKIQIIQTISILIQNIKNRTSLFFILSNNHINDLITTPLDFLDEDVVSQYISFLKLLSMNLTPDTVQFFYNYTKSADSFPLFSICSKFYDHPEPMVRIAVRTITLNCLKVNDKNIVKYMSQPSTLKYFKKLVYYVISLVVTMNSMVESNSFARVGEISNNIIDQLLFLQDVLNIQVPCVNDYLKDVLVKEFFTRYCYEVIQPDCNMVKMKKRKLSRSR</sequence>
<dbReference type="EMBL" id="FN668689">
    <property type="protein sequence ID" value="CBK24739.2"/>
    <property type="molecule type" value="Genomic_DNA"/>
</dbReference>
<dbReference type="PANTHER" id="PTHR21481">
    <property type="entry name" value="PROTEIN CLEC16A"/>
    <property type="match status" value="1"/>
</dbReference>
<dbReference type="SUPFAM" id="SSF48371">
    <property type="entry name" value="ARM repeat"/>
    <property type="match status" value="1"/>
</dbReference>
<dbReference type="InterPro" id="IPR039272">
    <property type="entry name" value="CLEC16A/TT9"/>
</dbReference>